<dbReference type="CDD" id="cd05387">
    <property type="entry name" value="BY-kinase"/>
    <property type="match status" value="1"/>
</dbReference>
<keyword evidence="3" id="KW-0472">Membrane</keyword>
<keyword evidence="7" id="KW-1185">Reference proteome</keyword>
<dbReference type="Pfam" id="PF13807">
    <property type="entry name" value="GNVR"/>
    <property type="match status" value="1"/>
</dbReference>
<evidence type="ECO:0000259" key="5">
    <source>
        <dbReference type="Pfam" id="PF13807"/>
    </source>
</evidence>
<evidence type="ECO:0000256" key="2">
    <source>
        <dbReference type="ARBA" id="ARBA00022840"/>
    </source>
</evidence>
<name>A0ABM7ZIK8_9BACT</name>
<dbReference type="Proteomes" id="UP001062263">
    <property type="component" value="Chromosome"/>
</dbReference>
<keyword evidence="3" id="KW-1133">Transmembrane helix</keyword>
<dbReference type="InterPro" id="IPR005702">
    <property type="entry name" value="Wzc-like_C"/>
</dbReference>
<organism evidence="6 7">
    <name type="scientific">Akkermansia biwaensis</name>
    <dbReference type="NCBI Taxonomy" id="2946555"/>
    <lineage>
        <taxon>Bacteria</taxon>
        <taxon>Pseudomonadati</taxon>
        <taxon>Verrucomicrobiota</taxon>
        <taxon>Verrucomicrobiia</taxon>
        <taxon>Verrucomicrobiales</taxon>
        <taxon>Akkermansiaceae</taxon>
        <taxon>Akkermansia</taxon>
    </lineage>
</organism>
<evidence type="ECO:0000313" key="7">
    <source>
        <dbReference type="Proteomes" id="UP001062263"/>
    </source>
</evidence>
<evidence type="ECO:0000259" key="4">
    <source>
        <dbReference type="Pfam" id="PF01656"/>
    </source>
</evidence>
<gene>
    <name evidence="6" type="ORF">Abiwalacus_20810</name>
</gene>
<dbReference type="SUPFAM" id="SSF52540">
    <property type="entry name" value="P-loop containing nucleoside triphosphate hydrolases"/>
    <property type="match status" value="1"/>
</dbReference>
<evidence type="ECO:0000256" key="3">
    <source>
        <dbReference type="SAM" id="Phobius"/>
    </source>
</evidence>
<dbReference type="InterPro" id="IPR027417">
    <property type="entry name" value="P-loop_NTPase"/>
</dbReference>
<proteinExistence type="predicted"/>
<feature type="domain" description="Tyrosine-protein kinase G-rich" evidence="5">
    <location>
        <begin position="442"/>
        <end position="510"/>
    </location>
</feature>
<keyword evidence="3" id="KW-0812">Transmembrane</keyword>
<sequence>MSIPVIQPEDNDIFSFRFIFSTARRYWLWILAAALLGGTGSYFIFARQGYLYEKTARIMLRDDKQKNSQVSEIILSDLGVRAEEANLANESYVVQSSEVMGRVVKGLELGVSYWEERNIRKVELYHTTPLKVEFGEEVDFQPCSLAVTPLNGREFSLSYREKGGKETALPGKFGIPLELPFATVTVRTTSHFSSGSIGRPIFVERLSVKETCAQMLGRLSVTRPDSKESSLLELTLRLSHPQKAEDVLNYLIEVYNDHSRREKQIASTRAEDFIVKRIEKLGGQLGGVDKQVIDYKRHSRIVKDMSTTLEATFSKLQEIGTELFSTRTELSQVKVLAGLLAEGGRERDMIPANIGIQDAGVAKQIELFNDNFLQYKKLSASAGKQNPMVSSLAENMKEMRESIVRSISNYCDVLRVRMGELERVRDELNRGLSDMASKDEGLVPLLREQKVMEELYLMLLKKREENALALATTEPSARILEPAFGSNSPVAPKLPLMTLGGMAGGAFLCLLSLMVSNSLNTKVKDKNDLVGLVSLPLAGELPLLSGKERKKLPLVVINSRSFMEECFHILRNNTELLLLPNPEKASRVVFLTSTRTGEGKTFTALNLAAAYAQTGKKVLLIDGDLRKASLSAFCGGKNSRGLAHLLMNPLASPDSVLQSGENFPGFDIVPAGPVPPNPAALLTQGRFEDLIRYWRTRYDRIIVDGCPYEAVADASLMARHADLVLYLIRCGMIEKQYVPSIQELAARGEFQSVALILNAENFKNSRFHYYSEYSGSKTAG</sequence>
<dbReference type="Pfam" id="PF01656">
    <property type="entry name" value="CbiA"/>
    <property type="match status" value="1"/>
</dbReference>
<dbReference type="PANTHER" id="PTHR32309">
    <property type="entry name" value="TYROSINE-PROTEIN KINASE"/>
    <property type="match status" value="1"/>
</dbReference>
<keyword evidence="2" id="KW-0067">ATP-binding</keyword>
<evidence type="ECO:0000256" key="1">
    <source>
        <dbReference type="ARBA" id="ARBA00022741"/>
    </source>
</evidence>
<feature type="transmembrane region" description="Helical" evidence="3">
    <location>
        <begin position="26"/>
        <end position="45"/>
    </location>
</feature>
<dbReference type="EMBL" id="AP025943">
    <property type="protein sequence ID" value="BDL44507.1"/>
    <property type="molecule type" value="Genomic_DNA"/>
</dbReference>
<dbReference type="InterPro" id="IPR032807">
    <property type="entry name" value="GNVR"/>
</dbReference>
<protein>
    <submittedName>
        <fullName evidence="6">Chromosome partitioning protein ParA</fullName>
    </submittedName>
</protein>
<dbReference type="NCBIfam" id="TIGR01007">
    <property type="entry name" value="eps_fam"/>
    <property type="match status" value="1"/>
</dbReference>
<evidence type="ECO:0000313" key="6">
    <source>
        <dbReference type="EMBL" id="BDL44507.1"/>
    </source>
</evidence>
<dbReference type="InterPro" id="IPR050445">
    <property type="entry name" value="Bact_polysacc_biosynth/exp"/>
</dbReference>
<dbReference type="PANTHER" id="PTHR32309:SF13">
    <property type="entry name" value="FERRIC ENTEROBACTIN TRANSPORT PROTEIN FEPE"/>
    <property type="match status" value="1"/>
</dbReference>
<accession>A0ABM7ZIK8</accession>
<keyword evidence="1" id="KW-0547">Nucleotide-binding</keyword>
<dbReference type="Gene3D" id="3.40.50.300">
    <property type="entry name" value="P-loop containing nucleotide triphosphate hydrolases"/>
    <property type="match status" value="1"/>
</dbReference>
<dbReference type="InterPro" id="IPR002586">
    <property type="entry name" value="CobQ/CobB/MinD/ParA_Nub-bd_dom"/>
</dbReference>
<reference evidence="6" key="1">
    <citation type="submission" date="2022-06" db="EMBL/GenBank/DDBJ databases">
        <title>Akkermansia biwalacus sp. nov., an anaerobic mucin-degrading bacterium isolated from human intestine.</title>
        <authorList>
            <person name="Kobayashi Y."/>
            <person name="Inoue S."/>
            <person name="Kawahara T."/>
            <person name="Kohda N."/>
        </authorList>
    </citation>
    <scope>NUCLEOTIDE SEQUENCE</scope>
    <source>
        <strain evidence="6">WON2089</strain>
    </source>
</reference>
<dbReference type="RefSeq" id="WP_215436291.1">
    <property type="nucleotide sequence ID" value="NZ_AP025943.1"/>
</dbReference>
<feature type="domain" description="CobQ/CobB/MinD/ParA nucleotide binding" evidence="4">
    <location>
        <begin position="590"/>
        <end position="633"/>
    </location>
</feature>